<gene>
    <name evidence="3" type="ORF">EZS28_019564</name>
</gene>
<dbReference type="SUPFAM" id="SSF50978">
    <property type="entry name" value="WD40 repeat-like"/>
    <property type="match status" value="1"/>
</dbReference>
<dbReference type="InterPro" id="IPR015943">
    <property type="entry name" value="WD40/YVTN_repeat-like_dom_sf"/>
</dbReference>
<keyword evidence="1" id="KW-0853">WD repeat</keyword>
<reference evidence="3 4" key="1">
    <citation type="submission" date="2019-03" db="EMBL/GenBank/DDBJ databases">
        <title>Single cell metagenomics reveals metabolic interactions within the superorganism composed of flagellate Streblomastix strix and complex community of Bacteroidetes bacteria on its surface.</title>
        <authorList>
            <person name="Treitli S.C."/>
            <person name="Kolisko M."/>
            <person name="Husnik F."/>
            <person name="Keeling P."/>
            <person name="Hampl V."/>
        </authorList>
    </citation>
    <scope>NUCLEOTIDE SEQUENCE [LARGE SCALE GENOMIC DNA]</scope>
    <source>
        <strain evidence="3">ST1C</strain>
    </source>
</reference>
<dbReference type="Pfam" id="PF00400">
    <property type="entry name" value="WD40"/>
    <property type="match status" value="2"/>
</dbReference>
<dbReference type="InterPro" id="IPR001680">
    <property type="entry name" value="WD40_rpt"/>
</dbReference>
<evidence type="ECO:0000256" key="2">
    <source>
        <dbReference type="SAM" id="MobiDB-lite"/>
    </source>
</evidence>
<feature type="compositionally biased region" description="Acidic residues" evidence="2">
    <location>
        <begin position="89"/>
        <end position="100"/>
    </location>
</feature>
<dbReference type="InterPro" id="IPR036322">
    <property type="entry name" value="WD40_repeat_dom_sf"/>
</dbReference>
<organism evidence="3 4">
    <name type="scientific">Streblomastix strix</name>
    <dbReference type="NCBI Taxonomy" id="222440"/>
    <lineage>
        <taxon>Eukaryota</taxon>
        <taxon>Metamonada</taxon>
        <taxon>Preaxostyla</taxon>
        <taxon>Oxymonadida</taxon>
        <taxon>Streblomastigidae</taxon>
        <taxon>Streblomastix</taxon>
    </lineage>
</organism>
<evidence type="ECO:0000256" key="1">
    <source>
        <dbReference type="PROSITE-ProRule" id="PRU00221"/>
    </source>
</evidence>
<dbReference type="Gene3D" id="2.130.10.10">
    <property type="entry name" value="YVTN repeat-like/Quinoprotein amine dehydrogenase"/>
    <property type="match status" value="1"/>
</dbReference>
<dbReference type="PROSITE" id="PS50082">
    <property type="entry name" value="WD_REPEATS_2"/>
    <property type="match status" value="1"/>
</dbReference>
<feature type="compositionally biased region" description="Basic and acidic residues" evidence="2">
    <location>
        <begin position="101"/>
        <end position="111"/>
    </location>
</feature>
<accession>A0A5J4VR42</accession>
<evidence type="ECO:0000313" key="3">
    <source>
        <dbReference type="EMBL" id="KAA6384910.1"/>
    </source>
</evidence>
<evidence type="ECO:0000313" key="4">
    <source>
        <dbReference type="Proteomes" id="UP000324800"/>
    </source>
</evidence>
<feature type="repeat" description="WD" evidence="1">
    <location>
        <begin position="17"/>
        <end position="39"/>
    </location>
</feature>
<feature type="region of interest" description="Disordered" evidence="2">
    <location>
        <begin position="83"/>
        <end position="133"/>
    </location>
</feature>
<name>A0A5J4VR42_9EUKA</name>
<dbReference type="OrthoDB" id="674604at2759"/>
<proteinExistence type="predicted"/>
<dbReference type="Proteomes" id="UP000324800">
    <property type="component" value="Unassembled WGS sequence"/>
</dbReference>
<dbReference type="EMBL" id="SNRW01005521">
    <property type="protein sequence ID" value="KAA6384910.1"/>
    <property type="molecule type" value="Genomic_DNA"/>
</dbReference>
<comment type="caution">
    <text evidence="3">The sequence shown here is derived from an EMBL/GenBank/DDBJ whole genome shotgun (WGS) entry which is preliminary data.</text>
</comment>
<protein>
    <submittedName>
        <fullName evidence="3">Uncharacterized protein</fullName>
    </submittedName>
</protein>
<dbReference type="AlphaFoldDB" id="A0A5J4VR42"/>
<sequence length="133" mass="14961">MRKGKSKKYSNKYAPILVTGCTDGSVHIWNASSAERIRVINAHHKDILALVVGVADGQCCILTGSDDKTARVFTLEGHDEPLRIKKDDIDIEDDNSEEKENEQNDKDKNFDDDNEQNNGKDKVEIEQSDEQQS</sequence>